<comment type="caution">
    <text evidence="1">The sequence shown here is derived from an EMBL/GenBank/DDBJ whole genome shotgun (WGS) entry which is preliminary data.</text>
</comment>
<keyword evidence="2" id="KW-1185">Reference proteome</keyword>
<dbReference type="Proteomes" id="UP000626092">
    <property type="component" value="Unassembled WGS sequence"/>
</dbReference>
<gene>
    <name evidence="1" type="ORF">RHSIM_Rhsim02G0107300</name>
</gene>
<accession>A0A834LWI7</accession>
<dbReference type="AlphaFoldDB" id="A0A834LWI7"/>
<dbReference type="OrthoDB" id="10266508at2759"/>
<dbReference type="PANTHER" id="PTHR47389:SF4">
    <property type="entry name" value="OS09G0436400 PROTEIN"/>
    <property type="match status" value="1"/>
</dbReference>
<name>A0A834LWI7_RHOSS</name>
<dbReference type="SUPFAM" id="SSF50494">
    <property type="entry name" value="Trypsin-like serine proteases"/>
    <property type="match status" value="1"/>
</dbReference>
<sequence>MTICLLLGRYRRHQCVADARDLVLRPGTQRNAASPLTGQHRKYHYGGGTNPRNDPDVDGLVVRGFCHLPNVDYLIGQCDTPPRSISLGSIVPDVDDLVVEDFCLFPDYVDDLVVRGFCHLPNVDDLIGQCATPPRSISLGRIVPDVDDLVVEDFCLFPDYVDLIGRRATPPRSNSLGRIIPDVDDLVGRGFCHFPDVDDLIGRRATPPRSDPEIHTTILQCGGVEHSLIGKAASFVRESLVRLTFRQDRRILTVLAGTIRSDGVIATSASCLSFLKCQEHKFMVDVTNLATQKTYKGVLLDVDFCSNIAFVKITSSQPLPHAIFGKLDDLLSGDRVVTASCSKELERSERMRLTDGVRDEIHFRDVSLESPKPNYVEGYVSLVANEEENPEPHNARTSGLIIKACMKEVVTSDDTYSFKVQVLAGTVDCCLVRIADAAIGGCLVDPRQGVVGIVHYADAYNSRVEATPIELVLKYLELRNVQEWYIPSLLWATGVKDVTWKLYETYREMDNHPIQSKEQFVSNTTKFMVK</sequence>
<dbReference type="InterPro" id="IPR009003">
    <property type="entry name" value="Peptidase_S1_PA"/>
</dbReference>
<organism evidence="1 2">
    <name type="scientific">Rhododendron simsii</name>
    <name type="common">Sims's rhododendron</name>
    <dbReference type="NCBI Taxonomy" id="118357"/>
    <lineage>
        <taxon>Eukaryota</taxon>
        <taxon>Viridiplantae</taxon>
        <taxon>Streptophyta</taxon>
        <taxon>Embryophyta</taxon>
        <taxon>Tracheophyta</taxon>
        <taxon>Spermatophyta</taxon>
        <taxon>Magnoliopsida</taxon>
        <taxon>eudicotyledons</taxon>
        <taxon>Gunneridae</taxon>
        <taxon>Pentapetalae</taxon>
        <taxon>asterids</taxon>
        <taxon>Ericales</taxon>
        <taxon>Ericaceae</taxon>
        <taxon>Ericoideae</taxon>
        <taxon>Rhodoreae</taxon>
        <taxon>Rhododendron</taxon>
    </lineage>
</organism>
<dbReference type="PANTHER" id="PTHR47389">
    <property type="entry name" value="OS09G0436400 PROTEIN"/>
    <property type="match status" value="1"/>
</dbReference>
<dbReference type="Gene3D" id="2.40.10.120">
    <property type="match status" value="1"/>
</dbReference>
<protein>
    <submittedName>
        <fullName evidence="1">Uncharacterized protein</fullName>
    </submittedName>
</protein>
<proteinExistence type="predicted"/>
<dbReference type="EMBL" id="WJXA01000002">
    <property type="protein sequence ID" value="KAF7151155.1"/>
    <property type="molecule type" value="Genomic_DNA"/>
</dbReference>
<evidence type="ECO:0000313" key="2">
    <source>
        <dbReference type="Proteomes" id="UP000626092"/>
    </source>
</evidence>
<evidence type="ECO:0000313" key="1">
    <source>
        <dbReference type="EMBL" id="KAF7151155.1"/>
    </source>
</evidence>
<reference evidence="1" key="1">
    <citation type="submission" date="2019-11" db="EMBL/GenBank/DDBJ databases">
        <authorList>
            <person name="Liu Y."/>
            <person name="Hou J."/>
            <person name="Li T.-Q."/>
            <person name="Guan C.-H."/>
            <person name="Wu X."/>
            <person name="Wu H.-Z."/>
            <person name="Ling F."/>
            <person name="Zhang R."/>
            <person name="Shi X.-G."/>
            <person name="Ren J.-P."/>
            <person name="Chen E.-F."/>
            <person name="Sun J.-M."/>
        </authorList>
    </citation>
    <scope>NUCLEOTIDE SEQUENCE</scope>
    <source>
        <strain evidence="1">Adult_tree_wgs_1</strain>
        <tissue evidence="1">Leaves</tissue>
    </source>
</reference>